<feature type="region of interest" description="Disordered" evidence="1">
    <location>
        <begin position="556"/>
        <end position="579"/>
    </location>
</feature>
<feature type="region of interest" description="Disordered" evidence="1">
    <location>
        <begin position="1"/>
        <end position="30"/>
    </location>
</feature>
<dbReference type="EMBL" id="JAPDMZ010000128">
    <property type="protein sequence ID" value="KAK0548770.1"/>
    <property type="molecule type" value="Genomic_DNA"/>
</dbReference>
<feature type="compositionally biased region" description="Low complexity" evidence="1">
    <location>
        <begin position="666"/>
        <end position="675"/>
    </location>
</feature>
<dbReference type="Proteomes" id="UP001176517">
    <property type="component" value="Unassembled WGS sequence"/>
</dbReference>
<feature type="compositionally biased region" description="Low complexity" evidence="1">
    <location>
        <begin position="343"/>
        <end position="392"/>
    </location>
</feature>
<dbReference type="AlphaFoldDB" id="A0AAN6GNC4"/>
<accession>A0AAN6GNC4</accession>
<feature type="compositionally biased region" description="Polar residues" evidence="1">
    <location>
        <begin position="1"/>
        <end position="28"/>
    </location>
</feature>
<evidence type="ECO:0000313" key="3">
    <source>
        <dbReference type="Proteomes" id="UP001176517"/>
    </source>
</evidence>
<reference evidence="2" key="1">
    <citation type="journal article" date="2023" name="PhytoFront">
        <title>Draft Genome Resources of Seven Strains of Tilletia horrida, Causal Agent of Kernel Smut of Rice.</title>
        <authorList>
            <person name="Khanal S."/>
            <person name="Antony Babu S."/>
            <person name="Zhou X.G."/>
        </authorList>
    </citation>
    <scope>NUCLEOTIDE SEQUENCE</scope>
    <source>
        <strain evidence="2">TX6</strain>
    </source>
</reference>
<feature type="region of interest" description="Disordered" evidence="1">
    <location>
        <begin position="184"/>
        <end position="216"/>
    </location>
</feature>
<keyword evidence="3" id="KW-1185">Reference proteome</keyword>
<feature type="compositionally biased region" description="Basic and acidic residues" evidence="1">
    <location>
        <begin position="55"/>
        <end position="72"/>
    </location>
</feature>
<feature type="compositionally biased region" description="Polar residues" evidence="1">
    <location>
        <begin position="73"/>
        <end position="87"/>
    </location>
</feature>
<feature type="region of interest" description="Disordered" evidence="1">
    <location>
        <begin position="233"/>
        <end position="306"/>
    </location>
</feature>
<protein>
    <submittedName>
        <fullName evidence="2">Uncharacterized protein</fullName>
    </submittedName>
</protein>
<evidence type="ECO:0000256" key="1">
    <source>
        <dbReference type="SAM" id="MobiDB-lite"/>
    </source>
</evidence>
<feature type="compositionally biased region" description="Polar residues" evidence="1">
    <location>
        <begin position="513"/>
        <end position="532"/>
    </location>
</feature>
<proteinExistence type="predicted"/>
<feature type="compositionally biased region" description="Low complexity" evidence="1">
    <location>
        <begin position="239"/>
        <end position="262"/>
    </location>
</feature>
<feature type="compositionally biased region" description="Low complexity" evidence="1">
    <location>
        <begin position="559"/>
        <end position="579"/>
    </location>
</feature>
<feature type="region of interest" description="Disordered" evidence="1">
    <location>
        <begin position="505"/>
        <end position="532"/>
    </location>
</feature>
<feature type="compositionally biased region" description="Low complexity" evidence="1">
    <location>
        <begin position="606"/>
        <end position="640"/>
    </location>
</feature>
<feature type="compositionally biased region" description="Basic and acidic residues" evidence="1">
    <location>
        <begin position="272"/>
        <end position="285"/>
    </location>
</feature>
<feature type="compositionally biased region" description="Polar residues" evidence="1">
    <location>
        <begin position="150"/>
        <end position="171"/>
    </location>
</feature>
<feature type="region of interest" description="Disordered" evidence="1">
    <location>
        <begin position="341"/>
        <end position="416"/>
    </location>
</feature>
<gene>
    <name evidence="2" type="ORF">OC846_004344</name>
</gene>
<feature type="region of interest" description="Disordered" evidence="1">
    <location>
        <begin position="595"/>
        <end position="675"/>
    </location>
</feature>
<comment type="caution">
    <text evidence="2">The sequence shown here is derived from an EMBL/GenBank/DDBJ whole genome shotgun (WGS) entry which is preliminary data.</text>
</comment>
<sequence>MVTPSADSPPSQSFSTSERGGSDNSSLHVGQELKAALRMMRAPSVLGAGEDIDFTDERVFRESDITRSRDKQAQSINTRCQNRSSVNAEVAKSHASAKSKTVPPEEKAKPATSSKARPSKAVERQAASTVVSSVAPLRIRPKKATDGAMSASQDTKLPRSTNVSSRATSLAPSRVGSNIGALASGAARSDLQKKKAGPSKLGTGTGLASAGGINRPLVSSIPARTSVLSQLQSAQMQISTSESSVYSQTSAPDTVSSAASVAEVDEAEDGDGLDHGTGETERERSVLTTSEEDQHSGSDTEIDESATAALRIIQTALEKALGCESSTGSSFVDTPLRRRVRTGSDADSSSSLTSSSSGTLVQSLGCSSSNSVNMSSSTSLASSDDSESSAASMRVLGGNSKAKAAAKKKREKLDAKKVLTSRTQLLASKMMEDEPSKQSFATSFSVSSSISRLRPPQARGLPEEIQELLHSLAVSTSAELRNQSMGVSASAKGDAGIRKTVPAASSSMAASSTLRGSTLQSGPGPSRTSAIGTIQKPAPLRLKSLKLCKEVNSSRLSTASSARKMAPSSSSASSVISGSSRLAVLREARDLRASPSLLQKERRRGSAWTTSSGSSGSGSMFPTTSMATTETNTSQTTYRSSRMVTSGITTARRGQRQSRLPVPVGSASSSRATSVDSEMSSGIGISAGARLPPSTLIRQIQKAAFAAAASGVEA</sequence>
<organism evidence="2 3">
    <name type="scientific">Tilletia horrida</name>
    <dbReference type="NCBI Taxonomy" id="155126"/>
    <lineage>
        <taxon>Eukaryota</taxon>
        <taxon>Fungi</taxon>
        <taxon>Dikarya</taxon>
        <taxon>Basidiomycota</taxon>
        <taxon>Ustilaginomycotina</taxon>
        <taxon>Exobasidiomycetes</taxon>
        <taxon>Tilletiales</taxon>
        <taxon>Tilletiaceae</taxon>
        <taxon>Tilletia</taxon>
    </lineage>
</organism>
<feature type="region of interest" description="Disordered" evidence="1">
    <location>
        <begin position="45"/>
        <end position="172"/>
    </location>
</feature>
<name>A0AAN6GNC4_9BASI</name>
<evidence type="ECO:0000313" key="2">
    <source>
        <dbReference type="EMBL" id="KAK0548770.1"/>
    </source>
</evidence>